<proteinExistence type="predicted"/>
<evidence type="ECO:0000313" key="2">
    <source>
        <dbReference type="Ensembl" id="ENSMMOP00000015159.1"/>
    </source>
</evidence>
<protein>
    <recommendedName>
        <fullName evidence="1">Ig-like domain-containing protein</fullName>
    </recommendedName>
</protein>
<dbReference type="SMART" id="SM00409">
    <property type="entry name" value="IG"/>
    <property type="match status" value="2"/>
</dbReference>
<organism evidence="2 3">
    <name type="scientific">Mola mola</name>
    <name type="common">Ocean sunfish</name>
    <name type="synonym">Tetraodon mola</name>
    <dbReference type="NCBI Taxonomy" id="94237"/>
    <lineage>
        <taxon>Eukaryota</taxon>
        <taxon>Metazoa</taxon>
        <taxon>Chordata</taxon>
        <taxon>Craniata</taxon>
        <taxon>Vertebrata</taxon>
        <taxon>Euteleostomi</taxon>
        <taxon>Actinopterygii</taxon>
        <taxon>Neopterygii</taxon>
        <taxon>Teleostei</taxon>
        <taxon>Neoteleostei</taxon>
        <taxon>Acanthomorphata</taxon>
        <taxon>Eupercaria</taxon>
        <taxon>Tetraodontiformes</taxon>
        <taxon>Molidae</taxon>
        <taxon>Mola</taxon>
    </lineage>
</organism>
<dbReference type="Proteomes" id="UP000261620">
    <property type="component" value="Unplaced"/>
</dbReference>
<dbReference type="InterPro" id="IPR003599">
    <property type="entry name" value="Ig_sub"/>
</dbReference>
<dbReference type="PROSITE" id="PS50835">
    <property type="entry name" value="IG_LIKE"/>
    <property type="match status" value="3"/>
</dbReference>
<dbReference type="PANTHER" id="PTHR13771">
    <property type="entry name" value="INTERCELLULAR ADHESION MOLECULE"/>
    <property type="match status" value="1"/>
</dbReference>
<keyword evidence="3" id="KW-1185">Reference proteome</keyword>
<name>A0A3Q3X025_MOLML</name>
<dbReference type="GO" id="GO:0007155">
    <property type="term" value="P:cell adhesion"/>
    <property type="evidence" value="ECO:0007669"/>
    <property type="project" value="InterPro"/>
</dbReference>
<dbReference type="SUPFAM" id="SSF48726">
    <property type="entry name" value="Immunoglobulin"/>
    <property type="match status" value="3"/>
</dbReference>
<accession>A0A3Q3X025</accession>
<feature type="domain" description="Ig-like" evidence="1">
    <location>
        <begin position="86"/>
        <end position="157"/>
    </location>
</feature>
<reference evidence="2" key="2">
    <citation type="submission" date="2025-09" db="UniProtKB">
        <authorList>
            <consortium name="Ensembl"/>
        </authorList>
    </citation>
    <scope>IDENTIFICATION</scope>
</reference>
<dbReference type="PANTHER" id="PTHR13771:SF9">
    <property type="entry name" value="INTERCELLULAR ADHESION MOLECULE 5"/>
    <property type="match status" value="1"/>
</dbReference>
<sequence length="263" mass="29525">MESKYTWIYTHNKFNEVNTFHEFRTGMLPCRADGNPLPTVQWYYQGELINASEPLTRSDSGEYMVEAVNTVGTSRTSVNITIEYKPLFRDCSGHYTGLEHEFMLWNLSCQADGNPTPTVRWYYKEELIIASQPLNRSHSGEYRIEAENGFGESSTFQPTNMEKPITCYILMFCVGLVTPGQNITFECSAEGNPSPDIRWSYTSAGNVMETTGGLQRSISVTGATSTNAGVYVCVAVNKVGRVSRSVTLIMKVVISCFYCRRNP</sequence>
<dbReference type="InterPro" id="IPR047012">
    <property type="entry name" value="ICAM_VCAM"/>
</dbReference>
<evidence type="ECO:0000313" key="3">
    <source>
        <dbReference type="Proteomes" id="UP000261620"/>
    </source>
</evidence>
<dbReference type="AlphaFoldDB" id="A0A3Q3X025"/>
<dbReference type="InterPro" id="IPR013783">
    <property type="entry name" value="Ig-like_fold"/>
</dbReference>
<dbReference type="Ensembl" id="ENSMMOT00000015407.1">
    <property type="protein sequence ID" value="ENSMMOP00000015159.1"/>
    <property type="gene ID" value="ENSMMOG00000011580.1"/>
</dbReference>
<dbReference type="InterPro" id="IPR003598">
    <property type="entry name" value="Ig_sub2"/>
</dbReference>
<dbReference type="InterPro" id="IPR036179">
    <property type="entry name" value="Ig-like_dom_sf"/>
</dbReference>
<dbReference type="Gene3D" id="2.60.40.10">
    <property type="entry name" value="Immunoglobulins"/>
    <property type="match status" value="3"/>
</dbReference>
<feature type="domain" description="Ig-like" evidence="1">
    <location>
        <begin position="158"/>
        <end position="247"/>
    </location>
</feature>
<dbReference type="InterPro" id="IPR007110">
    <property type="entry name" value="Ig-like_dom"/>
</dbReference>
<reference evidence="2" key="1">
    <citation type="submission" date="2025-08" db="UniProtKB">
        <authorList>
            <consortium name="Ensembl"/>
        </authorList>
    </citation>
    <scope>IDENTIFICATION</scope>
</reference>
<feature type="domain" description="Ig-like" evidence="1">
    <location>
        <begin position="28"/>
        <end position="81"/>
    </location>
</feature>
<dbReference type="GO" id="GO:0005178">
    <property type="term" value="F:integrin binding"/>
    <property type="evidence" value="ECO:0007669"/>
    <property type="project" value="InterPro"/>
</dbReference>
<dbReference type="OMA" id="HEFRTGM"/>
<evidence type="ECO:0000259" key="1">
    <source>
        <dbReference type="PROSITE" id="PS50835"/>
    </source>
</evidence>
<dbReference type="CDD" id="cd00096">
    <property type="entry name" value="Ig"/>
    <property type="match status" value="2"/>
</dbReference>
<dbReference type="STRING" id="94237.ENSMMOP00000015159"/>
<dbReference type="Pfam" id="PF13927">
    <property type="entry name" value="Ig_3"/>
    <property type="match status" value="1"/>
</dbReference>
<dbReference type="SMART" id="SM00408">
    <property type="entry name" value="IGc2"/>
    <property type="match status" value="3"/>
</dbReference>